<reference evidence="2 3" key="1">
    <citation type="submission" date="2015-06" db="EMBL/GenBank/DDBJ databases">
        <title>Improved classification and identification of acetic acid bacteria using matrix-assisted laser desorption/ionization time-of-flight mass spectrometry; Gluconobacter nephelii and Gluconobacter uchimurae are later heterotypic synonyms of Gluconobacter japonicus and Gluconobacter oxydans, respectively.</title>
        <authorList>
            <person name="Li L."/>
            <person name="Cleenwerck I."/>
            <person name="De Vuyst L."/>
            <person name="Vandamme P."/>
        </authorList>
    </citation>
    <scope>NUCLEOTIDE SEQUENCE [LARGE SCALE GENOMIC DNA]</scope>
    <source>
        <strain evidence="2 3">LMG 23690</strain>
    </source>
</reference>
<evidence type="ECO:0000313" key="2">
    <source>
        <dbReference type="EMBL" id="KXV58777.1"/>
    </source>
</evidence>
<sequence length="98" mass="10969">MSLGNRVEKQFEVENQNDNRLDPRERGEFPGNDELAHFSAVGDEQDQRNDGKGQLYRQDDLAEQQQLAMYSIWLLVTTSGDGRKPFTIPARGGAAATT</sequence>
<comment type="caution">
    <text evidence="2">The sequence shown here is derived from an EMBL/GenBank/DDBJ whole genome shotgun (WGS) entry which is preliminary data.</text>
</comment>
<protein>
    <submittedName>
        <fullName evidence="2">Uncharacterized protein</fullName>
    </submittedName>
</protein>
<organism evidence="2 3">
    <name type="scientific">Acetobacter senegalensis</name>
    <dbReference type="NCBI Taxonomy" id="446692"/>
    <lineage>
        <taxon>Bacteria</taxon>
        <taxon>Pseudomonadati</taxon>
        <taxon>Pseudomonadota</taxon>
        <taxon>Alphaproteobacteria</taxon>
        <taxon>Acetobacterales</taxon>
        <taxon>Acetobacteraceae</taxon>
        <taxon>Acetobacter</taxon>
    </lineage>
</organism>
<dbReference type="AlphaFoldDB" id="A0A149U099"/>
<dbReference type="Proteomes" id="UP000075360">
    <property type="component" value="Unassembled WGS sequence"/>
</dbReference>
<feature type="region of interest" description="Disordered" evidence="1">
    <location>
        <begin position="1"/>
        <end position="53"/>
    </location>
</feature>
<name>A0A149U099_9PROT</name>
<gene>
    <name evidence="2" type="ORF">AD948_10640</name>
</gene>
<accession>A0A149U099</accession>
<feature type="compositionally biased region" description="Basic and acidic residues" evidence="1">
    <location>
        <begin position="1"/>
        <end position="28"/>
    </location>
</feature>
<proteinExistence type="predicted"/>
<evidence type="ECO:0000313" key="3">
    <source>
        <dbReference type="Proteomes" id="UP000075360"/>
    </source>
</evidence>
<evidence type="ECO:0000256" key="1">
    <source>
        <dbReference type="SAM" id="MobiDB-lite"/>
    </source>
</evidence>
<dbReference type="EMBL" id="LHZU01000135">
    <property type="protein sequence ID" value="KXV58777.1"/>
    <property type="molecule type" value="Genomic_DNA"/>
</dbReference>